<feature type="transmembrane region" description="Helical" evidence="1">
    <location>
        <begin position="16"/>
        <end position="39"/>
    </location>
</feature>
<dbReference type="InterPro" id="IPR036737">
    <property type="entry name" value="OmpA-like_sf"/>
</dbReference>
<evidence type="ECO:0000259" key="2">
    <source>
        <dbReference type="PROSITE" id="PS51123"/>
    </source>
</evidence>
<organism evidence="3">
    <name type="scientific">hydrothermal vent metagenome</name>
    <dbReference type="NCBI Taxonomy" id="652676"/>
    <lineage>
        <taxon>unclassified sequences</taxon>
        <taxon>metagenomes</taxon>
        <taxon>ecological metagenomes</taxon>
    </lineage>
</organism>
<dbReference type="SUPFAM" id="SSF103088">
    <property type="entry name" value="OmpA-like"/>
    <property type="match status" value="1"/>
</dbReference>
<dbReference type="EMBL" id="CZQC01000054">
    <property type="protein sequence ID" value="CUS41820.1"/>
    <property type="molecule type" value="Genomic_DNA"/>
</dbReference>
<feature type="domain" description="OmpA-like" evidence="2">
    <location>
        <begin position="83"/>
        <end position="223"/>
    </location>
</feature>
<evidence type="ECO:0000256" key="1">
    <source>
        <dbReference type="SAM" id="Phobius"/>
    </source>
</evidence>
<dbReference type="Gene3D" id="3.30.1330.60">
    <property type="entry name" value="OmpA-like domain"/>
    <property type="match status" value="1"/>
</dbReference>
<dbReference type="PROSITE" id="PS51123">
    <property type="entry name" value="OMPA_2"/>
    <property type="match status" value="1"/>
</dbReference>
<proteinExistence type="predicted"/>
<dbReference type="AlphaFoldDB" id="A0A160TBR3"/>
<keyword evidence="1" id="KW-1133">Transmembrane helix</keyword>
<reference evidence="3" key="1">
    <citation type="submission" date="2015-10" db="EMBL/GenBank/DDBJ databases">
        <authorList>
            <person name="Gilbert D.G."/>
        </authorList>
    </citation>
    <scope>NUCLEOTIDE SEQUENCE</scope>
</reference>
<keyword evidence="1" id="KW-0812">Transmembrane</keyword>
<protein>
    <recommendedName>
        <fullName evidence="2">OmpA-like domain-containing protein</fullName>
    </recommendedName>
</protein>
<dbReference type="InterPro" id="IPR006665">
    <property type="entry name" value="OmpA-like"/>
</dbReference>
<gene>
    <name evidence="3" type="ORF">MGWOODY_Tha2744</name>
</gene>
<evidence type="ECO:0000313" key="3">
    <source>
        <dbReference type="EMBL" id="CUS41820.1"/>
    </source>
</evidence>
<accession>A0A160TBR3</accession>
<name>A0A160TBR3_9ZZZZ</name>
<sequence>MNEQEFGTVKEDEGHWVAVSDLMAGLMMVFMLVSVVFMINVETERDKIRDVAILYDQLRTQLYRDLNNEFAADMPRWGAELDEDLSFRFNNTDVLFDRGEADIKPEFQAILNDFFPRYVRIITQEPYRDDILEVRIEGHTSTSWYGAKDEDEAYIRNMDLSQKRTRSTLEYVLELPAVKDSKSWLKNYLTANGLSSAKVIRDAAGVEDGERSRRVEFRVRTDAEGRIATILDRVQP</sequence>
<keyword evidence="1" id="KW-0472">Membrane</keyword>